<name>A0A4R5YQP4_9MICO</name>
<dbReference type="EMBL" id="SMZX01000001">
    <property type="protein sequence ID" value="TDL45810.1"/>
    <property type="molecule type" value="Genomic_DNA"/>
</dbReference>
<evidence type="ECO:0000313" key="2">
    <source>
        <dbReference type="EMBL" id="TDL45810.1"/>
    </source>
</evidence>
<feature type="region of interest" description="Disordered" evidence="1">
    <location>
        <begin position="32"/>
        <end position="61"/>
    </location>
</feature>
<comment type="caution">
    <text evidence="2">The sequence shown here is derived from an EMBL/GenBank/DDBJ whole genome shotgun (WGS) entry which is preliminary data.</text>
</comment>
<gene>
    <name evidence="2" type="ORF">E2R54_05030</name>
</gene>
<evidence type="ECO:0000256" key="1">
    <source>
        <dbReference type="SAM" id="MobiDB-lite"/>
    </source>
</evidence>
<sequence length="61" mass="6850">MTTGRSLRILRAKRPGIRLTSADRAPFCCSAKHSGQMTPTGSGVWHSGQMVRRHRWQSTKL</sequence>
<organism evidence="2 3">
    <name type="scientific">Microbacterium oleivorans</name>
    <dbReference type="NCBI Taxonomy" id="273677"/>
    <lineage>
        <taxon>Bacteria</taxon>
        <taxon>Bacillati</taxon>
        <taxon>Actinomycetota</taxon>
        <taxon>Actinomycetes</taxon>
        <taxon>Micrococcales</taxon>
        <taxon>Microbacteriaceae</taxon>
        <taxon>Microbacterium</taxon>
    </lineage>
</organism>
<reference evidence="2 3" key="1">
    <citation type="submission" date="2019-03" db="EMBL/GenBank/DDBJ databases">
        <title>Genome Sequencing and Assembly of Various Microbes Isolated from Partially Reclaimed Soil and Acid Mine Drainage (AMD) Site.</title>
        <authorList>
            <person name="Steinbock B."/>
            <person name="Bechtold R."/>
            <person name="Sevigny J.L."/>
            <person name="Thomas D."/>
            <person name="Cuthill L.R."/>
            <person name="Aveiro Johannsen E.J."/>
            <person name="Thomas K."/>
            <person name="Ghosh A."/>
        </authorList>
    </citation>
    <scope>NUCLEOTIDE SEQUENCE [LARGE SCALE GENOMIC DNA]</scope>
    <source>
        <strain evidence="2 3">F-B2</strain>
    </source>
</reference>
<evidence type="ECO:0000313" key="3">
    <source>
        <dbReference type="Proteomes" id="UP000295633"/>
    </source>
</evidence>
<dbReference type="AlphaFoldDB" id="A0A4R5YQP4"/>
<proteinExistence type="predicted"/>
<protein>
    <submittedName>
        <fullName evidence="2">Uncharacterized protein</fullName>
    </submittedName>
</protein>
<accession>A0A4R5YQP4</accession>
<feature type="compositionally biased region" description="Basic residues" evidence="1">
    <location>
        <begin position="51"/>
        <end position="61"/>
    </location>
</feature>
<dbReference type="Proteomes" id="UP000295633">
    <property type="component" value="Unassembled WGS sequence"/>
</dbReference>